<dbReference type="Proteomes" id="UP000000226">
    <property type="component" value="Chromosome 6"/>
</dbReference>
<keyword evidence="5" id="KW-0804">Transcription</keyword>
<keyword evidence="6" id="KW-0539">Nucleus</keyword>
<dbReference type="CDD" id="cd22908">
    <property type="entry name" value="HFD_NFYC-like"/>
    <property type="match status" value="1"/>
</dbReference>
<evidence type="ECO:0000256" key="4">
    <source>
        <dbReference type="ARBA" id="ARBA00023159"/>
    </source>
</evidence>
<evidence type="ECO:0000313" key="10">
    <source>
        <dbReference type="EMBL" id="ESW19750.1"/>
    </source>
</evidence>
<feature type="region of interest" description="Disordered" evidence="8">
    <location>
        <begin position="1"/>
        <end position="48"/>
    </location>
</feature>
<comment type="similarity">
    <text evidence="7">Belongs to the NFYC/HAP5 subunit family.</text>
</comment>
<dbReference type="STRING" id="3885.V7BRS7"/>
<protein>
    <recommendedName>
        <fullName evidence="9">Core Histone H2A/H2B/H3 domain-containing protein</fullName>
    </recommendedName>
</protein>
<dbReference type="PANTHER" id="PTHR10252:SF8">
    <property type="entry name" value="NUCLEAR TRANSCRIPTION FACTOR Y SUBUNIT GAMMA"/>
    <property type="match status" value="1"/>
</dbReference>
<keyword evidence="2" id="KW-0805">Transcription regulation</keyword>
<dbReference type="SMR" id="V7BRS7"/>
<comment type="subcellular location">
    <subcellularLocation>
        <location evidence="1">Nucleus</location>
    </subcellularLocation>
</comment>
<evidence type="ECO:0000256" key="3">
    <source>
        <dbReference type="ARBA" id="ARBA00023125"/>
    </source>
</evidence>
<dbReference type="GO" id="GO:0000978">
    <property type="term" value="F:RNA polymerase II cis-regulatory region sequence-specific DNA binding"/>
    <property type="evidence" value="ECO:0007669"/>
    <property type="project" value="TreeGrafter"/>
</dbReference>
<accession>V7BRS7</accession>
<evidence type="ECO:0000256" key="8">
    <source>
        <dbReference type="SAM" id="MobiDB-lite"/>
    </source>
</evidence>
<feature type="compositionally biased region" description="Polar residues" evidence="8">
    <location>
        <begin position="209"/>
        <end position="229"/>
    </location>
</feature>
<dbReference type="Pfam" id="PF00125">
    <property type="entry name" value="Histone"/>
    <property type="match status" value="1"/>
</dbReference>
<reference evidence="11" key="1">
    <citation type="journal article" date="2014" name="Nat. Genet.">
        <title>A reference genome for common bean and genome-wide analysis of dual domestications.</title>
        <authorList>
            <person name="Schmutz J."/>
            <person name="McClean P.E."/>
            <person name="Mamidi S."/>
            <person name="Wu G.A."/>
            <person name="Cannon S.B."/>
            <person name="Grimwood J."/>
            <person name="Jenkins J."/>
            <person name="Shu S."/>
            <person name="Song Q."/>
            <person name="Chavarro C."/>
            <person name="Torres-Torres M."/>
            <person name="Geffroy V."/>
            <person name="Moghaddam S.M."/>
            <person name="Gao D."/>
            <person name="Abernathy B."/>
            <person name="Barry K."/>
            <person name="Blair M."/>
            <person name="Brick M.A."/>
            <person name="Chovatia M."/>
            <person name="Gepts P."/>
            <person name="Goodstein D.M."/>
            <person name="Gonzales M."/>
            <person name="Hellsten U."/>
            <person name="Hyten D.L."/>
            <person name="Jia G."/>
            <person name="Kelly J.D."/>
            <person name="Kudrna D."/>
            <person name="Lee R."/>
            <person name="Richard M.M."/>
            <person name="Miklas P.N."/>
            <person name="Osorno J.M."/>
            <person name="Rodrigues J."/>
            <person name="Thareau V."/>
            <person name="Urrea C.A."/>
            <person name="Wang M."/>
            <person name="Yu Y."/>
            <person name="Zhang M."/>
            <person name="Wing R.A."/>
            <person name="Cregan P.B."/>
            <person name="Rokhsar D.S."/>
            <person name="Jackson S.A."/>
        </authorList>
    </citation>
    <scope>NUCLEOTIDE SEQUENCE [LARGE SCALE GENOMIC DNA]</scope>
    <source>
        <strain evidence="11">cv. G19833</strain>
    </source>
</reference>
<evidence type="ECO:0000256" key="1">
    <source>
        <dbReference type="ARBA" id="ARBA00004123"/>
    </source>
</evidence>
<dbReference type="OrthoDB" id="1431967at2759"/>
<keyword evidence="11" id="KW-1185">Reference proteome</keyword>
<evidence type="ECO:0000256" key="2">
    <source>
        <dbReference type="ARBA" id="ARBA00023015"/>
    </source>
</evidence>
<feature type="domain" description="Core Histone H2A/H2B/H3" evidence="9">
    <location>
        <begin position="65"/>
        <end position="140"/>
    </location>
</feature>
<feature type="region of interest" description="Disordered" evidence="8">
    <location>
        <begin position="177"/>
        <end position="229"/>
    </location>
</feature>
<dbReference type="EMBL" id="CM002293">
    <property type="protein sequence ID" value="ESW19750.1"/>
    <property type="molecule type" value="Genomic_DNA"/>
</dbReference>
<dbReference type="OMA" id="MRAWANV"/>
<evidence type="ECO:0000256" key="6">
    <source>
        <dbReference type="ARBA" id="ARBA00023242"/>
    </source>
</evidence>
<evidence type="ECO:0000256" key="5">
    <source>
        <dbReference type="ARBA" id="ARBA00023163"/>
    </source>
</evidence>
<keyword evidence="4" id="KW-0010">Activator</keyword>
<dbReference type="GO" id="GO:0005634">
    <property type="term" value="C:nucleus"/>
    <property type="evidence" value="ECO:0007669"/>
    <property type="project" value="UniProtKB-SubCell"/>
</dbReference>
<dbReference type="GO" id="GO:0000981">
    <property type="term" value="F:DNA-binding transcription factor activity, RNA polymerase II-specific"/>
    <property type="evidence" value="ECO:0007669"/>
    <property type="project" value="TreeGrafter"/>
</dbReference>
<dbReference type="Gene3D" id="1.10.20.10">
    <property type="entry name" value="Histone, subunit A"/>
    <property type="match status" value="1"/>
</dbReference>
<organism evidence="10 11">
    <name type="scientific">Phaseolus vulgaris</name>
    <name type="common">Kidney bean</name>
    <name type="synonym">French bean</name>
    <dbReference type="NCBI Taxonomy" id="3885"/>
    <lineage>
        <taxon>Eukaryota</taxon>
        <taxon>Viridiplantae</taxon>
        <taxon>Streptophyta</taxon>
        <taxon>Embryophyta</taxon>
        <taxon>Tracheophyta</taxon>
        <taxon>Spermatophyta</taxon>
        <taxon>Magnoliopsida</taxon>
        <taxon>eudicotyledons</taxon>
        <taxon>Gunneridae</taxon>
        <taxon>Pentapetalae</taxon>
        <taxon>rosids</taxon>
        <taxon>fabids</taxon>
        <taxon>Fabales</taxon>
        <taxon>Fabaceae</taxon>
        <taxon>Papilionoideae</taxon>
        <taxon>50 kb inversion clade</taxon>
        <taxon>NPAAA clade</taxon>
        <taxon>indigoferoid/millettioid clade</taxon>
        <taxon>Phaseoleae</taxon>
        <taxon>Phaseolus</taxon>
    </lineage>
</organism>
<dbReference type="InterPro" id="IPR050568">
    <property type="entry name" value="Transcr_DNA_Rep_Reg"/>
</dbReference>
<dbReference type="GO" id="GO:0046982">
    <property type="term" value="F:protein heterodimerization activity"/>
    <property type="evidence" value="ECO:0007669"/>
    <property type="project" value="InterPro"/>
</dbReference>
<dbReference type="InterPro" id="IPR007125">
    <property type="entry name" value="H2A/H2B/H3"/>
</dbReference>
<dbReference type="PANTHER" id="PTHR10252">
    <property type="entry name" value="HISTONE-LIKE TRANSCRIPTION FACTOR CCAAT-RELATED"/>
    <property type="match status" value="1"/>
</dbReference>
<dbReference type="SUPFAM" id="SSF47113">
    <property type="entry name" value="Histone-fold"/>
    <property type="match status" value="1"/>
</dbReference>
<dbReference type="AlphaFoldDB" id="V7BRS7"/>
<dbReference type="FunFam" id="1.10.20.10:FF:000006">
    <property type="entry name" value="Nuclear transcription factor Y subunit gamma"/>
    <property type="match status" value="1"/>
</dbReference>
<evidence type="ECO:0000259" key="9">
    <source>
        <dbReference type="Pfam" id="PF00125"/>
    </source>
</evidence>
<evidence type="ECO:0000313" key="11">
    <source>
        <dbReference type="Proteomes" id="UP000000226"/>
    </source>
</evidence>
<dbReference type="eggNOG" id="KOG1657">
    <property type="taxonomic scope" value="Eukaryota"/>
</dbReference>
<gene>
    <name evidence="10" type="ORF">PHAVU_006G152400g</name>
</gene>
<name>V7BRS7_PHAVU</name>
<dbReference type="Gramene" id="ESW19750">
    <property type="protein sequence ID" value="ESW19750"/>
    <property type="gene ID" value="PHAVU_006G152400g"/>
</dbReference>
<dbReference type="InterPro" id="IPR009072">
    <property type="entry name" value="Histone-fold"/>
</dbReference>
<sequence length="229" mass="25240">MDQNQHGEAGGKGPAPAEEEAPNTNPPTQTVGVTGGNRYDRQCMQQQQQEKMQQRVNSFWARQLKEIEESTDLKSHSLPLARIRKIMKFDEDVKMVSTEATMLLAKACELFIMELTMRAWANVEDDKRRIIQKTDISSAISMSDVFDFLVDTVPRDDTVTVGPQLLAGIAPTPNQNAPYPYMSIPDQHVAGPPPPYAAPTNAPEDAANPSCSNSDPTPNEQDTSSSDDH</sequence>
<evidence type="ECO:0000256" key="7">
    <source>
        <dbReference type="ARBA" id="ARBA00038129"/>
    </source>
</evidence>
<keyword evidence="3" id="KW-0238">DNA-binding</keyword>
<proteinExistence type="inferred from homology"/>